<accession>A0A915JVX1</accession>
<feature type="compositionally biased region" description="Low complexity" evidence="1">
    <location>
        <begin position="10"/>
        <end position="19"/>
    </location>
</feature>
<dbReference type="AlphaFoldDB" id="A0A915JVX1"/>
<evidence type="ECO:0000313" key="2">
    <source>
        <dbReference type="Proteomes" id="UP000887565"/>
    </source>
</evidence>
<protein>
    <submittedName>
        <fullName evidence="3">Uncharacterized protein</fullName>
    </submittedName>
</protein>
<dbReference type="Proteomes" id="UP000887565">
    <property type="component" value="Unplaced"/>
</dbReference>
<reference evidence="3" key="1">
    <citation type="submission" date="2022-11" db="UniProtKB">
        <authorList>
            <consortium name="WormBaseParasite"/>
        </authorList>
    </citation>
    <scope>IDENTIFICATION</scope>
</reference>
<feature type="region of interest" description="Disordered" evidence="1">
    <location>
        <begin position="1"/>
        <end position="20"/>
    </location>
</feature>
<evidence type="ECO:0000313" key="3">
    <source>
        <dbReference type="WBParaSite" id="nRc.2.0.1.t30228-RA"/>
    </source>
</evidence>
<dbReference type="WBParaSite" id="nRc.2.0.1.t30228-RA">
    <property type="protein sequence ID" value="nRc.2.0.1.t30228-RA"/>
    <property type="gene ID" value="nRc.2.0.1.g30228"/>
</dbReference>
<proteinExistence type="predicted"/>
<organism evidence="2 3">
    <name type="scientific">Romanomermis culicivorax</name>
    <name type="common">Nematode worm</name>
    <dbReference type="NCBI Taxonomy" id="13658"/>
    <lineage>
        <taxon>Eukaryota</taxon>
        <taxon>Metazoa</taxon>
        <taxon>Ecdysozoa</taxon>
        <taxon>Nematoda</taxon>
        <taxon>Enoplea</taxon>
        <taxon>Dorylaimia</taxon>
        <taxon>Mermithida</taxon>
        <taxon>Mermithoidea</taxon>
        <taxon>Mermithidae</taxon>
        <taxon>Romanomermis</taxon>
    </lineage>
</organism>
<name>A0A915JVX1_ROMCU</name>
<evidence type="ECO:0000256" key="1">
    <source>
        <dbReference type="SAM" id="MobiDB-lite"/>
    </source>
</evidence>
<sequence length="32" mass="3786">MSRPTKMKMQRMMTTMPKTLVTLKRANHPPLE</sequence>
<keyword evidence="2" id="KW-1185">Reference proteome</keyword>